<dbReference type="Proteomes" id="UP000179076">
    <property type="component" value="Unassembled WGS sequence"/>
</dbReference>
<comment type="function">
    <text evidence="16">Catalyzes cross-linking of the peptidoglycan cell wall at the division septum.</text>
</comment>
<keyword evidence="5 16" id="KW-0121">Carboxypeptidase</keyword>
<evidence type="ECO:0000256" key="11">
    <source>
        <dbReference type="ARBA" id="ARBA00022989"/>
    </source>
</evidence>
<dbReference type="EMBL" id="MFSP01000029">
    <property type="protein sequence ID" value="OGI69106.1"/>
    <property type="molecule type" value="Genomic_DNA"/>
</dbReference>
<keyword evidence="2 16" id="KW-1003">Cell membrane</keyword>
<evidence type="ECO:0000256" key="15">
    <source>
        <dbReference type="ARBA" id="ARBA00023316"/>
    </source>
</evidence>
<evidence type="ECO:0000259" key="17">
    <source>
        <dbReference type="Pfam" id="PF00905"/>
    </source>
</evidence>
<comment type="similarity">
    <text evidence="16">Belongs to the transpeptidase family. FtsI subfamily.</text>
</comment>
<dbReference type="SUPFAM" id="SSF56601">
    <property type="entry name" value="beta-lactamase/transpeptidase-like"/>
    <property type="match status" value="1"/>
</dbReference>
<comment type="caution">
    <text evidence="19">The sequence shown here is derived from an EMBL/GenBank/DDBJ whole genome shotgun (WGS) entry which is preliminary data.</text>
</comment>
<dbReference type="Pfam" id="PF00905">
    <property type="entry name" value="Transpeptidase"/>
    <property type="match status" value="1"/>
</dbReference>
<keyword evidence="10 16" id="KW-0573">Peptidoglycan synthesis</keyword>
<keyword evidence="12 16" id="KW-0472">Membrane</keyword>
<dbReference type="GO" id="GO:0008658">
    <property type="term" value="F:penicillin binding"/>
    <property type="evidence" value="ECO:0007669"/>
    <property type="project" value="InterPro"/>
</dbReference>
<dbReference type="UniPathway" id="UPA00219"/>
<evidence type="ECO:0000256" key="10">
    <source>
        <dbReference type="ARBA" id="ARBA00022984"/>
    </source>
</evidence>
<evidence type="ECO:0000256" key="4">
    <source>
        <dbReference type="ARBA" id="ARBA00022618"/>
    </source>
</evidence>
<evidence type="ECO:0000256" key="6">
    <source>
        <dbReference type="ARBA" id="ARBA00022670"/>
    </source>
</evidence>
<dbReference type="Gene3D" id="3.40.710.10">
    <property type="entry name" value="DD-peptidase/beta-lactamase superfamily"/>
    <property type="match status" value="1"/>
</dbReference>
<dbReference type="GO" id="GO:0008955">
    <property type="term" value="F:peptidoglycan glycosyltransferase activity"/>
    <property type="evidence" value="ECO:0007669"/>
    <property type="project" value="InterPro"/>
</dbReference>
<feature type="domain" description="Penicillin-binding protein transpeptidase" evidence="17">
    <location>
        <begin position="246"/>
        <end position="542"/>
    </location>
</feature>
<proteinExistence type="inferred from homology"/>
<protein>
    <recommendedName>
        <fullName evidence="16">Peptidoglycan D,D-transpeptidase FtsI</fullName>
        <ecNumber evidence="16">3.4.16.4</ecNumber>
    </recommendedName>
    <alternativeName>
        <fullName evidence="16">Penicillin-binding protein 3</fullName>
        <shortName evidence="16">PBP-3</shortName>
    </alternativeName>
</protein>
<dbReference type="InterPro" id="IPR050515">
    <property type="entry name" value="Beta-lactam/transpept"/>
</dbReference>
<keyword evidence="11 16" id="KW-1133">Transmembrane helix</keyword>
<keyword evidence="8 16" id="KW-0378">Hydrolase</keyword>
<feature type="domain" description="Penicillin-binding protein dimerisation" evidence="18">
    <location>
        <begin position="58"/>
        <end position="205"/>
    </location>
</feature>
<name>A0A1F6VHR3_9PROT</name>
<dbReference type="PANTHER" id="PTHR30627:SF1">
    <property type="entry name" value="PEPTIDOGLYCAN D,D-TRANSPEPTIDASE FTSI"/>
    <property type="match status" value="1"/>
</dbReference>
<comment type="catalytic activity">
    <reaction evidence="16">
        <text>Preferential cleavage: (Ac)2-L-Lys-D-Ala-|-D-Ala. Also transpeptidation of peptidyl-alanyl moieties that are N-acyl substituents of D-alanine.</text>
        <dbReference type="EC" id="3.4.16.4"/>
    </reaction>
</comment>
<organism evidence="19 20">
    <name type="scientific">Candidatus Muproteobacteria bacterium RBG_16_60_9</name>
    <dbReference type="NCBI Taxonomy" id="1817755"/>
    <lineage>
        <taxon>Bacteria</taxon>
        <taxon>Pseudomonadati</taxon>
        <taxon>Pseudomonadota</taxon>
        <taxon>Candidatus Muproteobacteria</taxon>
    </lineage>
</organism>
<keyword evidence="6 16" id="KW-0645">Protease</keyword>
<dbReference type="GO" id="GO:0005886">
    <property type="term" value="C:plasma membrane"/>
    <property type="evidence" value="ECO:0007669"/>
    <property type="project" value="UniProtKB-UniRule"/>
</dbReference>
<dbReference type="AlphaFoldDB" id="A0A1F6VHR3"/>
<evidence type="ECO:0000313" key="20">
    <source>
        <dbReference type="Proteomes" id="UP000179076"/>
    </source>
</evidence>
<evidence type="ECO:0000256" key="2">
    <source>
        <dbReference type="ARBA" id="ARBA00022475"/>
    </source>
</evidence>
<evidence type="ECO:0000256" key="5">
    <source>
        <dbReference type="ARBA" id="ARBA00022645"/>
    </source>
</evidence>
<dbReference type="InterPro" id="IPR001460">
    <property type="entry name" value="PCN-bd_Tpept"/>
</dbReference>
<gene>
    <name evidence="16" type="primary">ftsI</name>
    <name evidence="19" type="ORF">A2W18_06055</name>
</gene>
<evidence type="ECO:0000313" key="19">
    <source>
        <dbReference type="EMBL" id="OGI69106.1"/>
    </source>
</evidence>
<dbReference type="GO" id="GO:0006508">
    <property type="term" value="P:proteolysis"/>
    <property type="evidence" value="ECO:0007669"/>
    <property type="project" value="UniProtKB-KW"/>
</dbReference>
<dbReference type="GO" id="GO:0009002">
    <property type="term" value="F:serine-type D-Ala-D-Ala carboxypeptidase activity"/>
    <property type="evidence" value="ECO:0007669"/>
    <property type="project" value="UniProtKB-UniRule"/>
</dbReference>
<feature type="active site" description="Acyl-ester intermediate" evidence="16">
    <location>
        <position position="293"/>
    </location>
</feature>
<accession>A0A1F6VHR3</accession>
<sequence>MTARRAKAPMRMRANLVVGALYVGLALLAARAAYLQVVSANYLQTQGQARHTRVVKDNSHRGMVLDRNGVPLAISTPIDSVWAHPLTTLQEQKFIPALARLLDVAPRELAQTLKRNSDREFLYLKRHVAPELAARVMALKIPGVALLREYRRYYPSGPVAGHVVGFTNVDDLGQEGLELAYDSWLRAIAGTKRVLKDLQGNAVEVVESIRLPVAGRDLVTSIDRRIQYLAFRELKAAVQASGARAGSAVVLDVQTGEVLALVNEPDFNPNNRANLRSDMFRDRAVTDLYEPGSTLKPFTVAMALESGKYAIDTLIDTAPGTFQVGGKTIRDTHNYGVLSLAHVIEKSSNVGASKIALSLPRERLWSMLRRVGFAESTGSRLPGEVAGLLNPPSTWVPIEQATISYGYGVSVTLLQLARAYAVLANGGELPPINLLRQEQAPESTRVMAPGIAHAVRRMLELAVGADGTGTAAQVPDYRVAGKTGTVHKLTPSGYSADEYIAWFAGFAPMEHPRLAMVVMIDHPRGGRYFGGQVAAPVFSQVMSGALRLLDVAPDAPRPAATVVAAKDARDAR</sequence>
<evidence type="ECO:0000256" key="12">
    <source>
        <dbReference type="ARBA" id="ARBA00023136"/>
    </source>
</evidence>
<keyword evidence="13 16" id="KW-0717">Septation</keyword>
<dbReference type="Pfam" id="PF03717">
    <property type="entry name" value="PBP_dimer"/>
    <property type="match status" value="1"/>
</dbReference>
<comment type="subcellular location">
    <subcellularLocation>
        <location evidence="1">Membrane</location>
    </subcellularLocation>
</comment>
<dbReference type="GO" id="GO:0071555">
    <property type="term" value="P:cell wall organization"/>
    <property type="evidence" value="ECO:0007669"/>
    <property type="project" value="UniProtKB-KW"/>
</dbReference>
<dbReference type="GO" id="GO:0000917">
    <property type="term" value="P:division septum assembly"/>
    <property type="evidence" value="ECO:0007669"/>
    <property type="project" value="UniProtKB-KW"/>
</dbReference>
<keyword evidence="14 16" id="KW-0131">Cell cycle</keyword>
<keyword evidence="15 16" id="KW-0961">Cell wall biogenesis/degradation</keyword>
<evidence type="ECO:0000256" key="1">
    <source>
        <dbReference type="ARBA" id="ARBA00004370"/>
    </source>
</evidence>
<dbReference type="PANTHER" id="PTHR30627">
    <property type="entry name" value="PEPTIDOGLYCAN D,D-TRANSPEPTIDASE"/>
    <property type="match status" value="1"/>
</dbReference>
<dbReference type="SUPFAM" id="SSF56519">
    <property type="entry name" value="Penicillin binding protein dimerisation domain"/>
    <property type="match status" value="1"/>
</dbReference>
<dbReference type="InterPro" id="IPR037532">
    <property type="entry name" value="FtsI_transpept"/>
</dbReference>
<evidence type="ECO:0000256" key="13">
    <source>
        <dbReference type="ARBA" id="ARBA00023210"/>
    </source>
</evidence>
<comment type="pathway">
    <text evidence="16">Cell wall biogenesis; peptidoglycan biosynthesis.</text>
</comment>
<dbReference type="InterPro" id="IPR005311">
    <property type="entry name" value="PBP_dimer"/>
</dbReference>
<dbReference type="Gene3D" id="3.30.450.330">
    <property type="match status" value="1"/>
</dbReference>
<evidence type="ECO:0000256" key="7">
    <source>
        <dbReference type="ARBA" id="ARBA00022692"/>
    </source>
</evidence>
<keyword evidence="3 16" id="KW-0997">Cell inner membrane</keyword>
<evidence type="ECO:0000256" key="16">
    <source>
        <dbReference type="HAMAP-Rule" id="MF_02080"/>
    </source>
</evidence>
<dbReference type="HAMAP" id="MF_02080">
    <property type="entry name" value="FtsI_transpept"/>
    <property type="match status" value="1"/>
</dbReference>
<dbReference type="GO" id="GO:0008360">
    <property type="term" value="P:regulation of cell shape"/>
    <property type="evidence" value="ECO:0007669"/>
    <property type="project" value="UniProtKB-KW"/>
</dbReference>
<evidence type="ECO:0000259" key="18">
    <source>
        <dbReference type="Pfam" id="PF03717"/>
    </source>
</evidence>
<evidence type="ECO:0000256" key="14">
    <source>
        <dbReference type="ARBA" id="ARBA00023306"/>
    </source>
</evidence>
<keyword evidence="4 16" id="KW-0132">Cell division</keyword>
<evidence type="ECO:0000256" key="8">
    <source>
        <dbReference type="ARBA" id="ARBA00022801"/>
    </source>
</evidence>
<dbReference type="Gene3D" id="3.90.1310.10">
    <property type="entry name" value="Penicillin-binding protein 2a (Domain 2)"/>
    <property type="match status" value="1"/>
</dbReference>
<reference evidence="19 20" key="1">
    <citation type="journal article" date="2016" name="Nat. Commun.">
        <title>Thousands of microbial genomes shed light on interconnected biogeochemical processes in an aquifer system.</title>
        <authorList>
            <person name="Anantharaman K."/>
            <person name="Brown C.T."/>
            <person name="Hug L.A."/>
            <person name="Sharon I."/>
            <person name="Castelle C.J."/>
            <person name="Probst A.J."/>
            <person name="Thomas B.C."/>
            <person name="Singh A."/>
            <person name="Wilkins M.J."/>
            <person name="Karaoz U."/>
            <person name="Brodie E.L."/>
            <person name="Williams K.H."/>
            <person name="Hubbard S.S."/>
            <person name="Banfield J.F."/>
        </authorList>
    </citation>
    <scope>NUCLEOTIDE SEQUENCE [LARGE SCALE GENOMIC DNA]</scope>
</reference>
<keyword evidence="7 16" id="KW-0812">Transmembrane</keyword>
<evidence type="ECO:0000256" key="9">
    <source>
        <dbReference type="ARBA" id="ARBA00022960"/>
    </source>
</evidence>
<dbReference type="InterPro" id="IPR036138">
    <property type="entry name" value="PBP_dimer_sf"/>
</dbReference>
<dbReference type="EC" id="3.4.16.4" evidence="16"/>
<dbReference type="GO" id="GO:0043093">
    <property type="term" value="P:FtsZ-dependent cytokinesis"/>
    <property type="evidence" value="ECO:0007669"/>
    <property type="project" value="UniProtKB-UniRule"/>
</dbReference>
<dbReference type="GO" id="GO:0009252">
    <property type="term" value="P:peptidoglycan biosynthetic process"/>
    <property type="evidence" value="ECO:0007669"/>
    <property type="project" value="UniProtKB-UniRule"/>
</dbReference>
<keyword evidence="9 16" id="KW-0133">Cell shape</keyword>
<evidence type="ECO:0000256" key="3">
    <source>
        <dbReference type="ARBA" id="ARBA00022519"/>
    </source>
</evidence>
<dbReference type="InterPro" id="IPR012338">
    <property type="entry name" value="Beta-lactam/transpept-like"/>
</dbReference>